<feature type="compositionally biased region" description="Acidic residues" evidence="1">
    <location>
        <begin position="330"/>
        <end position="339"/>
    </location>
</feature>
<feature type="region of interest" description="Disordered" evidence="1">
    <location>
        <begin position="321"/>
        <end position="363"/>
    </location>
</feature>
<feature type="region of interest" description="Disordered" evidence="1">
    <location>
        <begin position="640"/>
        <end position="702"/>
    </location>
</feature>
<comment type="caution">
    <text evidence="2">The sequence shown here is derived from an EMBL/GenBank/DDBJ whole genome shotgun (WGS) entry which is preliminary data.</text>
</comment>
<dbReference type="Proteomes" id="UP001187682">
    <property type="component" value="Unassembled WGS sequence"/>
</dbReference>
<evidence type="ECO:0000256" key="1">
    <source>
        <dbReference type="SAM" id="MobiDB-lite"/>
    </source>
</evidence>
<proteinExistence type="predicted"/>
<keyword evidence="3" id="KW-1185">Reference proteome</keyword>
<name>A0AAE8MRA5_9PEZI</name>
<sequence>MLIHLPPPGKGNEGKRGTWVAPSECFWRGEPWLTQSVGLEKRYSDLETLFRTHLQIPNAGLDHYIREATAISHVPSPLAPPIEKLIGTIATYVRLQGVSGAQKATLQELNILPISPGRGEPEYLTSVNSKKLWLIADRENFRTQFQDVLPLLAFKADFILKIKPLLRVLGLQDRFLSDLATSVTEAHGETKLHNKLTLKYRDRSKYLFRLTPENQADVKHLRAKFRNVDVYLAPKIIQYWQAPLGLRNVSSTPHDGAAFLEADYAGDLRIYLRDDAEKDTYPYELAEQLRNFFNIPDKDRDLLAAAMTAPEDRVEQLFESRGIPPLLEDGGNEEDEGEEGAAYSPVQFPPPPSKKKASRLGGDSRVSRLLSSTRFGPSFFKQDEEKPAPVPPTYSVAVARSTQNAMGRPVEPRTFASAITLPTLKSAINDLEFVQTQGAVVGTPRSAPTMLDRFRRLVQHDDEVGERMVSDILAAVLGPQYDKSSMWKSRADRKGDPAAFNFSDTQGRFSAFLMRLEGLPGKAQGYTRLIYHLLVKTTDGETFKITQEELTRAREYSVHSQPDPAKQAPSKHVSVLVHISDTRSEPKIRFLADPWDLFEDRQLILENSRAYQARLALRLRQPGAGPGRGESGFDSIQIRQRADGDEDEDEDGPAGADEPGTRPEKGKKKWKGKGKMGAEEPSPAYEEKKVHFDETRPQVGEV</sequence>
<dbReference type="EMBL" id="ONZQ02000002">
    <property type="protein sequence ID" value="SPN98452.1"/>
    <property type="molecule type" value="Genomic_DNA"/>
</dbReference>
<evidence type="ECO:0000313" key="2">
    <source>
        <dbReference type="EMBL" id="SPN98452.1"/>
    </source>
</evidence>
<gene>
    <name evidence="2" type="ORF">DNG_01496</name>
</gene>
<evidence type="ECO:0000313" key="3">
    <source>
        <dbReference type="Proteomes" id="UP001187682"/>
    </source>
</evidence>
<protein>
    <submittedName>
        <fullName evidence="2">Uncharacterized protein</fullName>
    </submittedName>
</protein>
<organism evidence="2 3">
    <name type="scientific">Cephalotrichum gorgonifer</name>
    <dbReference type="NCBI Taxonomy" id="2041049"/>
    <lineage>
        <taxon>Eukaryota</taxon>
        <taxon>Fungi</taxon>
        <taxon>Dikarya</taxon>
        <taxon>Ascomycota</taxon>
        <taxon>Pezizomycotina</taxon>
        <taxon>Sordariomycetes</taxon>
        <taxon>Hypocreomycetidae</taxon>
        <taxon>Microascales</taxon>
        <taxon>Microascaceae</taxon>
        <taxon>Cephalotrichum</taxon>
    </lineage>
</organism>
<feature type="compositionally biased region" description="Basic residues" evidence="1">
    <location>
        <begin position="665"/>
        <end position="674"/>
    </location>
</feature>
<feature type="compositionally biased region" description="Basic and acidic residues" evidence="1">
    <location>
        <begin position="685"/>
        <end position="696"/>
    </location>
</feature>
<accession>A0AAE8MRA5</accession>
<reference evidence="2" key="1">
    <citation type="submission" date="2018-03" db="EMBL/GenBank/DDBJ databases">
        <authorList>
            <person name="Guldener U."/>
        </authorList>
    </citation>
    <scope>NUCLEOTIDE SEQUENCE</scope>
</reference>
<dbReference type="AlphaFoldDB" id="A0AAE8MRA5"/>